<evidence type="ECO:0000313" key="2">
    <source>
        <dbReference type="EMBL" id="CAG8550862.1"/>
    </source>
</evidence>
<reference evidence="2" key="1">
    <citation type="submission" date="2021-06" db="EMBL/GenBank/DDBJ databases">
        <authorList>
            <person name="Kallberg Y."/>
            <person name="Tangrot J."/>
            <person name="Rosling A."/>
        </authorList>
    </citation>
    <scope>NUCLEOTIDE SEQUENCE</scope>
    <source>
        <strain evidence="2">CL551</strain>
    </source>
</reference>
<feature type="compositionally biased region" description="Basic and acidic residues" evidence="1">
    <location>
        <begin position="563"/>
        <end position="579"/>
    </location>
</feature>
<proteinExistence type="predicted"/>
<dbReference type="GO" id="GO:0034599">
    <property type="term" value="P:cellular response to oxidative stress"/>
    <property type="evidence" value="ECO:0007669"/>
    <property type="project" value="InterPro"/>
</dbReference>
<dbReference type="InterPro" id="IPR040347">
    <property type="entry name" value="YBP1/2"/>
</dbReference>
<sequence>MSRLELAKKAIEEGVAQYLAKIDQDPSDNKAYIAFEATLENYLSNPSNYSEQEQVDLLNSLQNAIVYSQDGTKKEQLLDTFSWTIFSILVPYLSQHESTSEVALTIFELIAQSSIRETYTMIFERFSLLDWEKADVSASEFAGLIKRFKRNTFLKFCGETIRYVARVWSELENLSGESLDLVIESLIDFAETVTQTVDFESAEHRLTVAPENIPDLEFFLVNYLLITSFEKYIRSVDIPMSTMYYEKFHPKFNIPWRKKQSKDSRLVDGGRIGRLMKASIFSGISDEQLVNYVINVRQKTQLTEEDLNAEETSSTFDTLDYPISSGGVLTYLASVIYYESIAQEGSSIKRNLFSEPPDSMFKKIIPIATRFFMTDGAQEHEIIDKILLVLIYLSERNDENTITLPNLNAKLTKDEVTLEMLFQALSSFASTSPNESLRFYAHQLLSRIIALCTDDARMFLLQELLTTCPFEQMRSAAIGILKENVVQRLNQAYDKDSDTGVWNASQLRDTEKQFLDPLKDKCTALITKYENEPNQMNESNSDQLDEGHLHPPLSSDEASLDNQHSEDLSDASREREGTVERVCQVIEERSKK</sequence>
<comment type="caution">
    <text evidence="2">The sequence shown here is derived from an EMBL/GenBank/DDBJ whole genome shotgun (WGS) entry which is preliminary data.</text>
</comment>
<dbReference type="Proteomes" id="UP000789342">
    <property type="component" value="Unassembled WGS sequence"/>
</dbReference>
<gene>
    <name evidence="2" type="ORF">AMORRO_LOCUS5566</name>
</gene>
<dbReference type="AlphaFoldDB" id="A0A9N9B0W3"/>
<evidence type="ECO:0000256" key="1">
    <source>
        <dbReference type="SAM" id="MobiDB-lite"/>
    </source>
</evidence>
<dbReference type="Pfam" id="PF08568">
    <property type="entry name" value="Kinetochor_Ybp2"/>
    <property type="match status" value="1"/>
</dbReference>
<feature type="region of interest" description="Disordered" evidence="1">
    <location>
        <begin position="530"/>
        <end position="592"/>
    </location>
</feature>
<name>A0A9N9B0W3_9GLOM</name>
<accession>A0A9N9B0W3</accession>
<dbReference type="PANTHER" id="PTHR28020">
    <property type="entry name" value="YAP1-BINDING PROTEIN 1-RELATED"/>
    <property type="match status" value="1"/>
</dbReference>
<feature type="compositionally biased region" description="Polar residues" evidence="1">
    <location>
        <begin position="532"/>
        <end position="542"/>
    </location>
</feature>
<protein>
    <submittedName>
        <fullName evidence="2">17046_t:CDS:1</fullName>
    </submittedName>
</protein>
<dbReference type="PANTHER" id="PTHR28020:SF1">
    <property type="entry name" value="YAP1-BINDING PROTEIN 1-RELATED"/>
    <property type="match status" value="1"/>
</dbReference>
<dbReference type="OrthoDB" id="5396786at2759"/>
<organism evidence="2 3">
    <name type="scientific">Acaulospora morrowiae</name>
    <dbReference type="NCBI Taxonomy" id="94023"/>
    <lineage>
        <taxon>Eukaryota</taxon>
        <taxon>Fungi</taxon>
        <taxon>Fungi incertae sedis</taxon>
        <taxon>Mucoromycota</taxon>
        <taxon>Glomeromycotina</taxon>
        <taxon>Glomeromycetes</taxon>
        <taxon>Diversisporales</taxon>
        <taxon>Acaulosporaceae</taxon>
        <taxon>Acaulospora</taxon>
    </lineage>
</organism>
<dbReference type="InterPro" id="IPR013877">
    <property type="entry name" value="YAP-bd/ALF4/Glomulin"/>
</dbReference>
<dbReference type="EMBL" id="CAJVPV010003393">
    <property type="protein sequence ID" value="CAG8550862.1"/>
    <property type="molecule type" value="Genomic_DNA"/>
</dbReference>
<keyword evidence="3" id="KW-1185">Reference proteome</keyword>
<evidence type="ECO:0000313" key="3">
    <source>
        <dbReference type="Proteomes" id="UP000789342"/>
    </source>
</evidence>
<dbReference type="GO" id="GO:0005737">
    <property type="term" value="C:cytoplasm"/>
    <property type="evidence" value="ECO:0007669"/>
    <property type="project" value="TreeGrafter"/>
</dbReference>